<feature type="region of interest" description="Disordered" evidence="1">
    <location>
        <begin position="434"/>
        <end position="499"/>
    </location>
</feature>
<dbReference type="Proteomes" id="UP000247498">
    <property type="component" value="Unassembled WGS sequence"/>
</dbReference>
<dbReference type="InterPro" id="IPR000782">
    <property type="entry name" value="FAS1_domain"/>
</dbReference>
<proteinExistence type="predicted"/>
<feature type="compositionally biased region" description="Basic residues" evidence="1">
    <location>
        <begin position="490"/>
        <end position="499"/>
    </location>
</feature>
<feature type="signal peptide" evidence="2">
    <location>
        <begin position="1"/>
        <end position="23"/>
    </location>
</feature>
<name>A0A2V0PIL1_9CHLO</name>
<sequence length="499" mass="49458">MASTALALALAAALLAAAGPAAAQNPGQFDRLANANSGFVGLLGGSGPGAGRSAPVAQACQGSSPPQVVIQSVRPVPDAGQAPSITLRNIGSQTANLSRTVLASPSSGDALTLASSRECAANATLEPGRLMTFTPKSETNPCGFPFALNATGSVRLSDNGNSTIAEAAWENEQPGSQACWARVVIRQDDGSYLRIAPGLNVVQLLQGLGQFNATGLDAALAAASDPNYAGPQLEQDSAPVVVEFPWWFGYQAPPPSPSPAPTADQDKPAPVGVPAAGPYTILAPTDAAFDQLLVQMGGGSRLPESALLARPELVSILQYHILPGLFTSTYLRNNTPVFTAKGVEGGFCQRTCGRCSCAPDSGVNCATVSLLDAAASNGVVHAISRVLFPPPLFTKEQAIAEAATYNATTGAGGVPGPTAGGPPGGALPGAAAAAPLPGAAPAAPAEGAAAPGAGASPAAPAAAGAAPQPQPAAPTGAAPEASPAAPPTAGRRRRLARRA</sequence>
<dbReference type="InParanoid" id="A0A2V0PIL1"/>
<dbReference type="PANTHER" id="PTHR10900">
    <property type="entry name" value="PERIOSTIN-RELATED"/>
    <property type="match status" value="1"/>
</dbReference>
<organism evidence="4 5">
    <name type="scientific">Raphidocelis subcapitata</name>
    <dbReference type="NCBI Taxonomy" id="307507"/>
    <lineage>
        <taxon>Eukaryota</taxon>
        <taxon>Viridiplantae</taxon>
        <taxon>Chlorophyta</taxon>
        <taxon>core chlorophytes</taxon>
        <taxon>Chlorophyceae</taxon>
        <taxon>CS clade</taxon>
        <taxon>Sphaeropleales</taxon>
        <taxon>Selenastraceae</taxon>
        <taxon>Raphidocelis</taxon>
    </lineage>
</organism>
<accession>A0A2V0PIL1</accession>
<dbReference type="Gene3D" id="2.30.180.10">
    <property type="entry name" value="FAS1 domain"/>
    <property type="match status" value="1"/>
</dbReference>
<dbReference type="SMART" id="SM00554">
    <property type="entry name" value="FAS1"/>
    <property type="match status" value="1"/>
</dbReference>
<reference evidence="4 5" key="1">
    <citation type="journal article" date="2018" name="Sci. Rep.">
        <title>Raphidocelis subcapitata (=Pseudokirchneriella subcapitata) provides an insight into genome evolution and environmental adaptations in the Sphaeropleales.</title>
        <authorList>
            <person name="Suzuki S."/>
            <person name="Yamaguchi H."/>
            <person name="Nakajima N."/>
            <person name="Kawachi M."/>
        </authorList>
    </citation>
    <scope>NUCLEOTIDE SEQUENCE [LARGE SCALE GENOMIC DNA]</scope>
    <source>
        <strain evidence="4 5">NIES-35</strain>
    </source>
</reference>
<comment type="caution">
    <text evidence="4">The sequence shown here is derived from an EMBL/GenBank/DDBJ whole genome shotgun (WGS) entry which is preliminary data.</text>
</comment>
<gene>
    <name evidence="4" type="ORF">Rsub_10324</name>
</gene>
<protein>
    <recommendedName>
        <fullName evidence="3">FAS1 domain-containing protein</fullName>
    </recommendedName>
</protein>
<dbReference type="OrthoDB" id="286301at2759"/>
<feature type="domain" description="FAS1" evidence="3">
    <location>
        <begin position="213"/>
        <end position="387"/>
    </location>
</feature>
<evidence type="ECO:0000256" key="2">
    <source>
        <dbReference type="SAM" id="SignalP"/>
    </source>
</evidence>
<dbReference type="AlphaFoldDB" id="A0A2V0PIL1"/>
<evidence type="ECO:0000313" key="5">
    <source>
        <dbReference type="Proteomes" id="UP000247498"/>
    </source>
</evidence>
<dbReference type="InterPro" id="IPR036378">
    <property type="entry name" value="FAS1_dom_sf"/>
</dbReference>
<evidence type="ECO:0000259" key="3">
    <source>
        <dbReference type="PROSITE" id="PS50213"/>
    </source>
</evidence>
<evidence type="ECO:0000256" key="1">
    <source>
        <dbReference type="SAM" id="MobiDB-lite"/>
    </source>
</evidence>
<dbReference type="InterPro" id="IPR050904">
    <property type="entry name" value="Adhesion/Biosynth-related"/>
</dbReference>
<feature type="compositionally biased region" description="Low complexity" evidence="1">
    <location>
        <begin position="434"/>
        <end position="489"/>
    </location>
</feature>
<keyword evidence="2" id="KW-0732">Signal</keyword>
<evidence type="ECO:0000313" key="4">
    <source>
        <dbReference type="EMBL" id="GBF97137.1"/>
    </source>
</evidence>
<dbReference type="SUPFAM" id="SSF82153">
    <property type="entry name" value="FAS1 domain"/>
    <property type="match status" value="1"/>
</dbReference>
<dbReference type="PROSITE" id="PS50213">
    <property type="entry name" value="FAS1"/>
    <property type="match status" value="1"/>
</dbReference>
<dbReference type="GO" id="GO:0005615">
    <property type="term" value="C:extracellular space"/>
    <property type="evidence" value="ECO:0007669"/>
    <property type="project" value="TreeGrafter"/>
</dbReference>
<feature type="chain" id="PRO_5016085424" description="FAS1 domain-containing protein" evidence="2">
    <location>
        <begin position="24"/>
        <end position="499"/>
    </location>
</feature>
<dbReference type="Pfam" id="PF02469">
    <property type="entry name" value="Fasciclin"/>
    <property type="match status" value="1"/>
</dbReference>
<dbReference type="PANTHER" id="PTHR10900:SF77">
    <property type="entry name" value="FI19380P1"/>
    <property type="match status" value="1"/>
</dbReference>
<keyword evidence="5" id="KW-1185">Reference proteome</keyword>
<dbReference type="EMBL" id="BDRX01000093">
    <property type="protein sequence ID" value="GBF97137.1"/>
    <property type="molecule type" value="Genomic_DNA"/>
</dbReference>